<evidence type="ECO:0000313" key="2">
    <source>
        <dbReference type="WBParaSite" id="ES5_v2.g6759.t1"/>
    </source>
</evidence>
<protein>
    <submittedName>
        <fullName evidence="2">Uncharacterized protein</fullName>
    </submittedName>
</protein>
<name>A0AC34GQN7_9BILA</name>
<dbReference type="WBParaSite" id="ES5_v2.g6759.t1">
    <property type="protein sequence ID" value="ES5_v2.g6759.t1"/>
    <property type="gene ID" value="ES5_v2.g6759"/>
</dbReference>
<evidence type="ECO:0000313" key="1">
    <source>
        <dbReference type="Proteomes" id="UP000887579"/>
    </source>
</evidence>
<accession>A0AC34GQN7</accession>
<proteinExistence type="predicted"/>
<reference evidence="2" key="1">
    <citation type="submission" date="2022-11" db="UniProtKB">
        <authorList>
            <consortium name="WormBaseParasite"/>
        </authorList>
    </citation>
    <scope>IDENTIFICATION</scope>
</reference>
<sequence length="160" mass="18353">MTTDRPKRAAHRKLNIKPINNRSKSQLKRTVSFAKLDKVVEYSLEKCTKTSRDVVSKSTKFYYSSPAYKRCLVKDDMFSDFEPIAKRKRLEIRENFLCPPVAPSQNRTTSTPIQPKGLARSASIRLNNVRSSSTASQPHKLARSNSTSRIRRTGMYNDNR</sequence>
<organism evidence="1 2">
    <name type="scientific">Panagrolaimus sp. ES5</name>
    <dbReference type="NCBI Taxonomy" id="591445"/>
    <lineage>
        <taxon>Eukaryota</taxon>
        <taxon>Metazoa</taxon>
        <taxon>Ecdysozoa</taxon>
        <taxon>Nematoda</taxon>
        <taxon>Chromadorea</taxon>
        <taxon>Rhabditida</taxon>
        <taxon>Tylenchina</taxon>
        <taxon>Panagrolaimomorpha</taxon>
        <taxon>Panagrolaimoidea</taxon>
        <taxon>Panagrolaimidae</taxon>
        <taxon>Panagrolaimus</taxon>
    </lineage>
</organism>
<dbReference type="Proteomes" id="UP000887579">
    <property type="component" value="Unplaced"/>
</dbReference>